<comment type="similarity">
    <text evidence="1 7">Belongs to the Lgt family.</text>
</comment>
<comment type="subcellular location">
    <subcellularLocation>
        <location evidence="7">Cell membrane</location>
        <topology evidence="7">Multi-pass membrane protein</topology>
    </subcellularLocation>
</comment>
<comment type="function">
    <text evidence="7">Catalyzes the transfer of the diacylglyceryl group from phosphatidylglycerol to the sulfhydryl group of the N-terminal cysteine of a prolipoprotein, the first step in the formation of mature lipoproteins.</text>
</comment>
<feature type="binding site" evidence="7">
    <location>
        <position position="150"/>
    </location>
    <ligand>
        <name>a 1,2-diacyl-sn-glycero-3-phospho-(1'-sn-glycerol)</name>
        <dbReference type="ChEBI" id="CHEBI:64716"/>
    </ligand>
</feature>
<comment type="caution">
    <text evidence="9">The sequence shown here is derived from an EMBL/GenBank/DDBJ whole genome shotgun (WGS) entry which is preliminary data.</text>
</comment>
<evidence type="ECO:0000256" key="1">
    <source>
        <dbReference type="ARBA" id="ARBA00007150"/>
    </source>
</evidence>
<keyword evidence="2 7" id="KW-1003">Cell membrane</keyword>
<dbReference type="PANTHER" id="PTHR30589:SF0">
    <property type="entry name" value="PHOSPHATIDYLGLYCEROL--PROLIPOPROTEIN DIACYLGLYCERYL TRANSFERASE"/>
    <property type="match status" value="1"/>
</dbReference>
<dbReference type="EC" id="2.5.1.145" evidence="7"/>
<feature type="transmembrane region" description="Helical" evidence="7">
    <location>
        <begin position="67"/>
        <end position="87"/>
    </location>
</feature>
<dbReference type="GO" id="GO:0005886">
    <property type="term" value="C:plasma membrane"/>
    <property type="evidence" value="ECO:0007669"/>
    <property type="project" value="UniProtKB-SubCell"/>
</dbReference>
<evidence type="ECO:0000313" key="10">
    <source>
        <dbReference type="Proteomes" id="UP000284605"/>
    </source>
</evidence>
<keyword evidence="3 7" id="KW-0808">Transferase</keyword>
<dbReference type="EMBL" id="QYUK01000011">
    <property type="protein sequence ID" value="RJF86737.1"/>
    <property type="molecule type" value="Genomic_DNA"/>
</dbReference>
<comment type="catalytic activity">
    <reaction evidence="7">
        <text>L-cysteinyl-[prolipoprotein] + a 1,2-diacyl-sn-glycero-3-phospho-(1'-sn-glycerol) = an S-1,2-diacyl-sn-glyceryl-L-cysteinyl-[prolipoprotein] + sn-glycerol 1-phosphate + H(+)</text>
        <dbReference type="Rhea" id="RHEA:56712"/>
        <dbReference type="Rhea" id="RHEA-COMP:14679"/>
        <dbReference type="Rhea" id="RHEA-COMP:14680"/>
        <dbReference type="ChEBI" id="CHEBI:15378"/>
        <dbReference type="ChEBI" id="CHEBI:29950"/>
        <dbReference type="ChEBI" id="CHEBI:57685"/>
        <dbReference type="ChEBI" id="CHEBI:64716"/>
        <dbReference type="ChEBI" id="CHEBI:140658"/>
        <dbReference type="EC" id="2.5.1.145"/>
    </reaction>
</comment>
<feature type="transmembrane region" description="Helical" evidence="7">
    <location>
        <begin position="107"/>
        <end position="124"/>
    </location>
</feature>
<name>A0A418W9P0_9PROT</name>
<proteinExistence type="inferred from homology"/>
<feature type="transmembrane region" description="Helical" evidence="7">
    <location>
        <begin position="197"/>
        <end position="214"/>
    </location>
</feature>
<feature type="transmembrane region" description="Helical" evidence="7">
    <location>
        <begin position="226"/>
        <end position="246"/>
    </location>
</feature>
<keyword evidence="4 7" id="KW-0812">Transmembrane</keyword>
<evidence type="ECO:0000256" key="2">
    <source>
        <dbReference type="ARBA" id="ARBA00022475"/>
    </source>
</evidence>
<dbReference type="Proteomes" id="UP000284605">
    <property type="component" value="Unassembled WGS sequence"/>
</dbReference>
<organism evidence="9 10">
    <name type="scientific">Oleomonas cavernae</name>
    <dbReference type="NCBI Taxonomy" id="2320859"/>
    <lineage>
        <taxon>Bacteria</taxon>
        <taxon>Pseudomonadati</taxon>
        <taxon>Pseudomonadota</taxon>
        <taxon>Alphaproteobacteria</taxon>
        <taxon>Acetobacterales</taxon>
        <taxon>Acetobacteraceae</taxon>
        <taxon>Oleomonas</taxon>
    </lineage>
</organism>
<accession>A0A418W9P0</accession>
<evidence type="ECO:0000256" key="4">
    <source>
        <dbReference type="ARBA" id="ARBA00022692"/>
    </source>
</evidence>
<dbReference type="HAMAP" id="MF_01147">
    <property type="entry name" value="Lgt"/>
    <property type="match status" value="1"/>
</dbReference>
<dbReference type="PROSITE" id="PS01311">
    <property type="entry name" value="LGT"/>
    <property type="match status" value="1"/>
</dbReference>
<dbReference type="UniPathway" id="UPA00664"/>
<evidence type="ECO:0000256" key="3">
    <source>
        <dbReference type="ARBA" id="ARBA00022679"/>
    </source>
</evidence>
<gene>
    <name evidence="7" type="primary">lgt</name>
    <name evidence="9" type="ORF">D3874_06640</name>
</gene>
<dbReference type="GO" id="GO:0042158">
    <property type="term" value="P:lipoprotein biosynthetic process"/>
    <property type="evidence" value="ECO:0007669"/>
    <property type="project" value="UniProtKB-UniRule"/>
</dbReference>
<dbReference type="NCBIfam" id="TIGR00544">
    <property type="entry name" value="lgt"/>
    <property type="match status" value="1"/>
</dbReference>
<dbReference type="PANTHER" id="PTHR30589">
    <property type="entry name" value="PROLIPOPROTEIN DIACYLGLYCERYL TRANSFERASE"/>
    <property type="match status" value="1"/>
</dbReference>
<evidence type="ECO:0000256" key="7">
    <source>
        <dbReference type="HAMAP-Rule" id="MF_01147"/>
    </source>
</evidence>
<sequence>MFTLPLVDFPAIDPAIFEIGPIFGIGPLAIRWYALAYVAGIVLGWRLAVRLTRKAGSAVTALEIDDLIVWITIGIILGGRLGYILFYNFPVYLDNPLQALEIWKGGMSFHGGMLGVILAVYLFARNRNIPLFALGDIVAIVVPVGLFFGRVANFANGELWGRKTDGTWGMVFCNERILSAYNGKCPADSFPRHPSQLYEAFLEGIVLFIFLMVLERLGVRRRAMGALTGWFLIGYAVARITCEFFREPDEQLGFLIPGIDTTMGQILSVPMALVGIWMVATAGRRGAPPDRSALDRPAAADTKAA</sequence>
<keyword evidence="6 7" id="KW-0472">Membrane</keyword>
<protein>
    <recommendedName>
        <fullName evidence="7">Phosphatidylglycerol--prolipoprotein diacylglyceryl transferase</fullName>
        <ecNumber evidence="7">2.5.1.145</ecNumber>
    </recommendedName>
</protein>
<dbReference type="AlphaFoldDB" id="A0A418W9P0"/>
<keyword evidence="5 7" id="KW-1133">Transmembrane helix</keyword>
<dbReference type="RefSeq" id="WP_119777382.1">
    <property type="nucleotide sequence ID" value="NZ_QYUK01000011.1"/>
</dbReference>
<keyword evidence="9" id="KW-0449">Lipoprotein</keyword>
<dbReference type="Pfam" id="PF01790">
    <property type="entry name" value="LGT"/>
    <property type="match status" value="1"/>
</dbReference>
<dbReference type="InterPro" id="IPR001640">
    <property type="entry name" value="Lgt"/>
</dbReference>
<dbReference type="GO" id="GO:0008961">
    <property type="term" value="F:phosphatidylglycerol-prolipoprotein diacylglyceryl transferase activity"/>
    <property type="evidence" value="ECO:0007669"/>
    <property type="project" value="UniProtKB-UniRule"/>
</dbReference>
<evidence type="ECO:0000256" key="8">
    <source>
        <dbReference type="SAM" id="MobiDB-lite"/>
    </source>
</evidence>
<comment type="pathway">
    <text evidence="7">Protein modification; lipoprotein biosynthesis (diacylglyceryl transfer).</text>
</comment>
<feature type="transmembrane region" description="Helical" evidence="7">
    <location>
        <begin position="266"/>
        <end position="283"/>
    </location>
</feature>
<feature type="transmembrane region" description="Helical" evidence="7">
    <location>
        <begin position="131"/>
        <end position="152"/>
    </location>
</feature>
<feature type="transmembrane region" description="Helical" evidence="7">
    <location>
        <begin position="30"/>
        <end position="47"/>
    </location>
</feature>
<reference evidence="9 10" key="1">
    <citation type="submission" date="2018-09" db="EMBL/GenBank/DDBJ databases">
        <authorList>
            <person name="Zhu H."/>
        </authorList>
    </citation>
    <scope>NUCLEOTIDE SEQUENCE [LARGE SCALE GENOMIC DNA]</scope>
    <source>
        <strain evidence="9 10">K1W22B-8</strain>
    </source>
</reference>
<keyword evidence="10" id="KW-1185">Reference proteome</keyword>
<evidence type="ECO:0000256" key="6">
    <source>
        <dbReference type="ARBA" id="ARBA00023136"/>
    </source>
</evidence>
<evidence type="ECO:0000256" key="5">
    <source>
        <dbReference type="ARBA" id="ARBA00022989"/>
    </source>
</evidence>
<feature type="region of interest" description="Disordered" evidence="8">
    <location>
        <begin position="284"/>
        <end position="305"/>
    </location>
</feature>
<evidence type="ECO:0000313" key="9">
    <source>
        <dbReference type="EMBL" id="RJF86737.1"/>
    </source>
</evidence>
<dbReference type="OrthoDB" id="871140at2"/>